<dbReference type="Pfam" id="PF20128">
    <property type="entry name" value="DUF6518"/>
    <property type="match status" value="1"/>
</dbReference>
<keyword evidence="1" id="KW-0812">Transmembrane</keyword>
<feature type="transmembrane region" description="Helical" evidence="1">
    <location>
        <begin position="171"/>
        <end position="193"/>
    </location>
</feature>
<proteinExistence type="predicted"/>
<accession>A0ABV2V623</accession>
<evidence type="ECO:0000313" key="3">
    <source>
        <dbReference type="Proteomes" id="UP001550210"/>
    </source>
</evidence>
<feature type="transmembrane region" description="Helical" evidence="1">
    <location>
        <begin position="66"/>
        <end position="84"/>
    </location>
</feature>
<feature type="transmembrane region" description="Helical" evidence="1">
    <location>
        <begin position="115"/>
        <end position="136"/>
    </location>
</feature>
<evidence type="ECO:0000313" key="2">
    <source>
        <dbReference type="EMBL" id="MET9849287.1"/>
    </source>
</evidence>
<comment type="caution">
    <text evidence="2">The sequence shown here is derived from an EMBL/GenBank/DDBJ whole genome shotgun (WGS) entry which is preliminary data.</text>
</comment>
<name>A0ABV2V623_9ACTN</name>
<feature type="transmembrane region" description="Helical" evidence="1">
    <location>
        <begin position="9"/>
        <end position="29"/>
    </location>
</feature>
<keyword evidence="1" id="KW-1133">Transmembrane helix</keyword>
<dbReference type="InterPro" id="IPR045393">
    <property type="entry name" value="DUF6518"/>
</dbReference>
<dbReference type="Proteomes" id="UP001550210">
    <property type="component" value="Unassembled WGS sequence"/>
</dbReference>
<feature type="transmembrane region" description="Helical" evidence="1">
    <location>
        <begin position="41"/>
        <end position="59"/>
    </location>
</feature>
<sequence length="209" mass="22152">MISWRSRTVTIIAVPAVGILIGSLGPLLMTVDNPIGHATHLAMSGGWSWAALAFAFGIAGRSKVESAILAPAALVVAVIAYYATKVGRGEFTTLDLNSPSAATPYVSWGDFLGKTIFWCVVACILGPIIGLAGHLAKDRRLRSLPFRLLVPLITIVEMSERIRTEASLQGAVANVTWSAILVTAIAATIALVWHAMVTSRAKSFGQVQE</sequence>
<dbReference type="EMBL" id="JBEXPZ010000050">
    <property type="protein sequence ID" value="MET9849287.1"/>
    <property type="molecule type" value="Genomic_DNA"/>
</dbReference>
<keyword evidence="3" id="KW-1185">Reference proteome</keyword>
<dbReference type="RefSeq" id="WP_355401726.1">
    <property type="nucleotide sequence ID" value="NZ_JBEXPZ010000050.1"/>
</dbReference>
<evidence type="ECO:0000256" key="1">
    <source>
        <dbReference type="SAM" id="Phobius"/>
    </source>
</evidence>
<organism evidence="2 3">
    <name type="scientific">Streptomyces ossamyceticus</name>
    <dbReference type="NCBI Taxonomy" id="249581"/>
    <lineage>
        <taxon>Bacteria</taxon>
        <taxon>Bacillati</taxon>
        <taxon>Actinomycetota</taxon>
        <taxon>Actinomycetes</taxon>
        <taxon>Kitasatosporales</taxon>
        <taxon>Streptomycetaceae</taxon>
        <taxon>Streptomyces</taxon>
    </lineage>
</organism>
<protein>
    <submittedName>
        <fullName evidence="2">DUF6518 family protein</fullName>
    </submittedName>
</protein>
<gene>
    <name evidence="2" type="ORF">ABZZ21_33015</name>
</gene>
<keyword evidence="1" id="KW-0472">Membrane</keyword>
<reference evidence="2 3" key="1">
    <citation type="submission" date="2024-06" db="EMBL/GenBank/DDBJ databases">
        <title>The Natural Products Discovery Center: Release of the First 8490 Sequenced Strains for Exploring Actinobacteria Biosynthetic Diversity.</title>
        <authorList>
            <person name="Kalkreuter E."/>
            <person name="Kautsar S.A."/>
            <person name="Yang D."/>
            <person name="Bader C.D."/>
            <person name="Teijaro C.N."/>
            <person name="Fluegel L."/>
            <person name="Davis C.M."/>
            <person name="Simpson J.R."/>
            <person name="Lauterbach L."/>
            <person name="Steele A.D."/>
            <person name="Gui C."/>
            <person name="Meng S."/>
            <person name="Li G."/>
            <person name="Viehrig K."/>
            <person name="Ye F."/>
            <person name="Su P."/>
            <person name="Kiefer A.F."/>
            <person name="Nichols A."/>
            <person name="Cepeda A.J."/>
            <person name="Yan W."/>
            <person name="Fan B."/>
            <person name="Jiang Y."/>
            <person name="Adhikari A."/>
            <person name="Zheng C.-J."/>
            <person name="Schuster L."/>
            <person name="Cowan T.M."/>
            <person name="Smanski M.J."/>
            <person name="Chevrette M.G."/>
            <person name="De Carvalho L.P.S."/>
            <person name="Shen B."/>
        </authorList>
    </citation>
    <scope>NUCLEOTIDE SEQUENCE [LARGE SCALE GENOMIC DNA]</scope>
    <source>
        <strain evidence="2 3">NPDC006434</strain>
    </source>
</reference>